<evidence type="ECO:0000256" key="10">
    <source>
        <dbReference type="ARBA" id="ARBA00023326"/>
    </source>
</evidence>
<feature type="chain" id="PRO_5034231558" evidence="12">
    <location>
        <begin position="23"/>
        <end position="477"/>
    </location>
</feature>
<dbReference type="GO" id="GO:0009277">
    <property type="term" value="C:fungal-type cell wall"/>
    <property type="evidence" value="ECO:0007669"/>
    <property type="project" value="TreeGrafter"/>
</dbReference>
<keyword evidence="5 12" id="KW-0732">Signal</keyword>
<dbReference type="Pfam" id="PF03856">
    <property type="entry name" value="SUN"/>
    <property type="match status" value="1"/>
</dbReference>
<keyword evidence="10" id="KW-0624">Polysaccharide degradation</keyword>
<evidence type="ECO:0000256" key="2">
    <source>
        <dbReference type="ARBA" id="ARBA00010579"/>
    </source>
</evidence>
<evidence type="ECO:0000256" key="7">
    <source>
        <dbReference type="ARBA" id="ARBA00023277"/>
    </source>
</evidence>
<evidence type="ECO:0000256" key="8">
    <source>
        <dbReference type="ARBA" id="ARBA00023295"/>
    </source>
</evidence>
<dbReference type="GO" id="GO:0031505">
    <property type="term" value="P:fungal-type cell wall organization"/>
    <property type="evidence" value="ECO:0007669"/>
    <property type="project" value="TreeGrafter"/>
</dbReference>
<accession>A0A8H3J139</accession>
<feature type="compositionally biased region" description="Polar residues" evidence="11">
    <location>
        <begin position="141"/>
        <end position="151"/>
    </location>
</feature>
<evidence type="ECO:0000256" key="5">
    <source>
        <dbReference type="ARBA" id="ARBA00022729"/>
    </source>
</evidence>
<dbReference type="GO" id="GO:0016798">
    <property type="term" value="F:hydrolase activity, acting on glycosyl bonds"/>
    <property type="evidence" value="ECO:0007669"/>
    <property type="project" value="UniProtKB-KW"/>
</dbReference>
<keyword evidence="4" id="KW-0964">Secreted</keyword>
<dbReference type="GO" id="GO:0009986">
    <property type="term" value="C:cell surface"/>
    <property type="evidence" value="ECO:0007669"/>
    <property type="project" value="TreeGrafter"/>
</dbReference>
<name>A0A8H3J139_9LECA</name>
<feature type="region of interest" description="Disordered" evidence="11">
    <location>
        <begin position="106"/>
        <end position="196"/>
    </location>
</feature>
<evidence type="ECO:0000313" key="14">
    <source>
        <dbReference type="Proteomes" id="UP000664203"/>
    </source>
</evidence>
<keyword evidence="3" id="KW-0134">Cell wall</keyword>
<organism evidence="13 14">
    <name type="scientific">Alectoria fallacina</name>
    <dbReference type="NCBI Taxonomy" id="1903189"/>
    <lineage>
        <taxon>Eukaryota</taxon>
        <taxon>Fungi</taxon>
        <taxon>Dikarya</taxon>
        <taxon>Ascomycota</taxon>
        <taxon>Pezizomycotina</taxon>
        <taxon>Lecanoromycetes</taxon>
        <taxon>OSLEUM clade</taxon>
        <taxon>Lecanoromycetidae</taxon>
        <taxon>Lecanorales</taxon>
        <taxon>Lecanorineae</taxon>
        <taxon>Parmeliaceae</taxon>
        <taxon>Alectoria</taxon>
    </lineage>
</organism>
<keyword evidence="9" id="KW-0961">Cell wall biogenesis/degradation</keyword>
<dbReference type="InterPro" id="IPR005556">
    <property type="entry name" value="SUN"/>
</dbReference>
<evidence type="ECO:0000256" key="3">
    <source>
        <dbReference type="ARBA" id="ARBA00022512"/>
    </source>
</evidence>
<comment type="subcellular location">
    <subcellularLocation>
        <location evidence="1">Secreted</location>
        <location evidence="1">Cell wall</location>
    </subcellularLocation>
</comment>
<evidence type="ECO:0000256" key="12">
    <source>
        <dbReference type="SAM" id="SignalP"/>
    </source>
</evidence>
<feature type="compositionally biased region" description="Low complexity" evidence="11">
    <location>
        <begin position="171"/>
        <end position="190"/>
    </location>
</feature>
<dbReference type="InterPro" id="IPR051526">
    <property type="entry name" value="Beta-Glucosidase_SUN"/>
</dbReference>
<comment type="similarity">
    <text evidence="2">Belongs to the SUN family.</text>
</comment>
<protein>
    <submittedName>
        <fullName evidence="13">Uncharacterized protein</fullName>
    </submittedName>
</protein>
<dbReference type="Proteomes" id="UP000664203">
    <property type="component" value="Unassembled WGS sequence"/>
</dbReference>
<evidence type="ECO:0000256" key="4">
    <source>
        <dbReference type="ARBA" id="ARBA00022525"/>
    </source>
</evidence>
<feature type="compositionally biased region" description="Low complexity" evidence="11">
    <location>
        <begin position="152"/>
        <end position="163"/>
    </location>
</feature>
<keyword evidence="6" id="KW-0378">Hydrolase</keyword>
<evidence type="ECO:0000256" key="9">
    <source>
        <dbReference type="ARBA" id="ARBA00023316"/>
    </source>
</evidence>
<keyword evidence="8" id="KW-0326">Glycosidase</keyword>
<keyword evidence="7" id="KW-0119">Carbohydrate metabolism</keyword>
<sequence>MRCRAFSDVVTLTLVTAGAITGASPNPLHNHQRLHARRAAEVFKTVNVPGPTVVAFVFNGKIVSQDEVCQGINNGTLKWENDNEVHSECMSSSTEATAKPTAITTATEVAPPPPSVAVQQKQDVKAIPVQSSLAPEPSTEPARSTPAQYLATTSVQSTSTTSSDPAPVITSRAAVPSAAESSSSQSGNISEGQGLELEFPDGTIDCATFPSEYGPIEVEWADLGGWAGIQYITVEGDSVTNIVTAVPGGKGCIPGAMCSYACPPGYQKSQWPSTQGSTGQSVGGIQCNSDGKLSLTNPGLSRALCIEGTGATTVQNKLSNNAAICRTDYPGTENEIVPLNTQPESTSPLTCPDAKNYFQWDGLPTSAQYYINNQGIAVEDACHWGTDGSDMGNWAPSYLGVGQDVYGKTWLSISSTAQNNPSSYSPLNYTVTIQGDTSGNCRVSDGKYCSGDNYDDCNNQGCTVELMSGQGIYVLSD</sequence>
<reference evidence="13" key="1">
    <citation type="submission" date="2021-03" db="EMBL/GenBank/DDBJ databases">
        <authorList>
            <person name="Tagirdzhanova G."/>
        </authorList>
    </citation>
    <scope>NUCLEOTIDE SEQUENCE</scope>
</reference>
<proteinExistence type="inferred from homology"/>
<dbReference type="PANTHER" id="PTHR31316">
    <property type="entry name" value="BETA-GLUCOSIDASE-LIKE PROTEIN NCA3, MITOCHONDRIAL-RELATED"/>
    <property type="match status" value="1"/>
</dbReference>
<comment type="caution">
    <text evidence="13">The sequence shown here is derived from an EMBL/GenBank/DDBJ whole genome shotgun (WGS) entry which is preliminary data.</text>
</comment>
<evidence type="ECO:0000256" key="6">
    <source>
        <dbReference type="ARBA" id="ARBA00022801"/>
    </source>
</evidence>
<dbReference type="OrthoDB" id="5339822at2759"/>
<dbReference type="AlphaFoldDB" id="A0A8H3J139"/>
<dbReference type="GO" id="GO:0000272">
    <property type="term" value="P:polysaccharide catabolic process"/>
    <property type="evidence" value="ECO:0007669"/>
    <property type="project" value="UniProtKB-KW"/>
</dbReference>
<dbReference type="EMBL" id="CAJPDR010000524">
    <property type="protein sequence ID" value="CAF9938760.1"/>
    <property type="molecule type" value="Genomic_DNA"/>
</dbReference>
<evidence type="ECO:0000256" key="1">
    <source>
        <dbReference type="ARBA" id="ARBA00004191"/>
    </source>
</evidence>
<feature type="signal peptide" evidence="12">
    <location>
        <begin position="1"/>
        <end position="22"/>
    </location>
</feature>
<dbReference type="PANTHER" id="PTHR31316:SF0">
    <property type="entry name" value="SECRETED BETA-GLUCOSIDASE SIM1-RELATED"/>
    <property type="match status" value="1"/>
</dbReference>
<evidence type="ECO:0000256" key="11">
    <source>
        <dbReference type="SAM" id="MobiDB-lite"/>
    </source>
</evidence>
<gene>
    <name evidence="13" type="ORF">ALECFALPRED_007840</name>
</gene>
<keyword evidence="14" id="KW-1185">Reference proteome</keyword>
<evidence type="ECO:0000313" key="13">
    <source>
        <dbReference type="EMBL" id="CAF9938760.1"/>
    </source>
</evidence>